<name>A0A2A9E307_9MICO</name>
<dbReference type="AlphaFoldDB" id="A0A2A9E307"/>
<evidence type="ECO:0000313" key="2">
    <source>
        <dbReference type="Proteomes" id="UP000225548"/>
    </source>
</evidence>
<evidence type="ECO:0008006" key="3">
    <source>
        <dbReference type="Google" id="ProtNLM"/>
    </source>
</evidence>
<dbReference type="RefSeq" id="WP_098453939.1">
    <property type="nucleotide sequence ID" value="NZ_PDJG01000001.1"/>
</dbReference>
<gene>
    <name evidence="1" type="ORF">ATL42_0429</name>
</gene>
<organism evidence="1 2">
    <name type="scientific">Sanguibacter antarcticus</name>
    <dbReference type="NCBI Taxonomy" id="372484"/>
    <lineage>
        <taxon>Bacteria</taxon>
        <taxon>Bacillati</taxon>
        <taxon>Actinomycetota</taxon>
        <taxon>Actinomycetes</taxon>
        <taxon>Micrococcales</taxon>
        <taxon>Sanguibacteraceae</taxon>
        <taxon>Sanguibacter</taxon>
    </lineage>
</organism>
<comment type="caution">
    <text evidence="1">The sequence shown here is derived from an EMBL/GenBank/DDBJ whole genome shotgun (WGS) entry which is preliminary data.</text>
</comment>
<dbReference type="OrthoDB" id="3232569at2"/>
<dbReference type="Proteomes" id="UP000225548">
    <property type="component" value="Unassembled WGS sequence"/>
</dbReference>
<dbReference type="EMBL" id="PDJG01000001">
    <property type="protein sequence ID" value="PFG32589.1"/>
    <property type="molecule type" value="Genomic_DNA"/>
</dbReference>
<accession>A0A2A9E307</accession>
<sequence>MRNETWVIAAPRLITTMIASDALDAAASGETTFGAGPGPVSVVSASVNAGSVRVEVWDRLDVELEVLTVSDRPLVASLSNDELQVSYEFSGIEGLVDRVKGLRDKDSADIVLRVPHGAAVKVTSLRASVSLEGVDGPITVSSVDGPVEINGAGAPVNVSTVAGAVRVTEHRGAVNVKTGTGRIEVGGQLTRAEVNTVSGPVAVRAGTRASLITAKTVSSTVALHLPDGVGVDLHARSVSGSVLLDGASLKRPGARTALVDHVEPDATTFLSTSTISGDVVISRGQ</sequence>
<proteinExistence type="predicted"/>
<reference evidence="1 2" key="1">
    <citation type="submission" date="2017-10" db="EMBL/GenBank/DDBJ databases">
        <title>Sequencing the genomes of 1000 actinobacteria strains.</title>
        <authorList>
            <person name="Klenk H.-P."/>
        </authorList>
    </citation>
    <scope>NUCLEOTIDE SEQUENCE [LARGE SCALE GENOMIC DNA]</scope>
    <source>
        <strain evidence="1 2">DSM 18966</strain>
    </source>
</reference>
<keyword evidence="2" id="KW-1185">Reference proteome</keyword>
<protein>
    <recommendedName>
        <fullName evidence="3">Adhesin</fullName>
    </recommendedName>
</protein>
<evidence type="ECO:0000313" key="1">
    <source>
        <dbReference type="EMBL" id="PFG32589.1"/>
    </source>
</evidence>